<dbReference type="GO" id="GO:0009143">
    <property type="term" value="P:nucleoside triphosphate catabolic process"/>
    <property type="evidence" value="ECO:0007669"/>
    <property type="project" value="InterPro"/>
</dbReference>
<reference evidence="1 2" key="1">
    <citation type="journal article" date="2016" name="Nat. Commun.">
        <title>Thousands of microbial genomes shed light on interconnected biogeochemical processes in an aquifer system.</title>
        <authorList>
            <person name="Anantharaman K."/>
            <person name="Brown C.T."/>
            <person name="Hug L.A."/>
            <person name="Sharon I."/>
            <person name="Castelle C.J."/>
            <person name="Probst A.J."/>
            <person name="Thomas B.C."/>
            <person name="Singh A."/>
            <person name="Wilkins M.J."/>
            <person name="Karaoz U."/>
            <person name="Brodie E.L."/>
            <person name="Williams K.H."/>
            <person name="Hubbard S.S."/>
            <person name="Banfield J.F."/>
        </authorList>
    </citation>
    <scope>NUCLEOTIDE SEQUENCE [LARGE SCALE GENOMIC DNA]</scope>
</reference>
<dbReference type="CDD" id="cd11537">
    <property type="entry name" value="NTP-PPase_RS21-C6_like"/>
    <property type="match status" value="1"/>
</dbReference>
<dbReference type="Pfam" id="PF12643">
    <property type="entry name" value="MazG-like"/>
    <property type="match status" value="1"/>
</dbReference>
<organism evidence="1 2">
    <name type="scientific">Candidatus Lloydbacteria bacterium RIFCSPLOWO2_01_FULL_50_20</name>
    <dbReference type="NCBI Taxonomy" id="1798665"/>
    <lineage>
        <taxon>Bacteria</taxon>
        <taxon>Candidatus Lloydiibacteriota</taxon>
    </lineage>
</organism>
<protein>
    <submittedName>
        <fullName evidence="1">Nucleotide pyrophosphohydrolase</fullName>
    </submittedName>
</protein>
<dbReference type="PANTHER" id="PTHR46523:SF1">
    <property type="entry name" value="DCTP PYROPHOSPHATASE 1"/>
    <property type="match status" value="1"/>
</dbReference>
<dbReference type="Proteomes" id="UP000178534">
    <property type="component" value="Unassembled WGS sequence"/>
</dbReference>
<comment type="caution">
    <text evidence="1">The sequence shown here is derived from an EMBL/GenBank/DDBJ whole genome shotgun (WGS) entry which is preliminary data.</text>
</comment>
<name>A0A1G2DH71_9BACT</name>
<dbReference type="PANTHER" id="PTHR46523">
    <property type="entry name" value="DCTP PYROPHOSPHATASE 1"/>
    <property type="match status" value="1"/>
</dbReference>
<evidence type="ECO:0000313" key="1">
    <source>
        <dbReference type="EMBL" id="OGZ12311.1"/>
    </source>
</evidence>
<dbReference type="EMBL" id="MHLP01000024">
    <property type="protein sequence ID" value="OGZ12311.1"/>
    <property type="molecule type" value="Genomic_DNA"/>
</dbReference>
<sequence length="112" mass="13261">MEKLVERIIAFRNVRDWKQFHNPKDVALSLVLEAGEVMEHFQWKNKEEMEEHIVEARVEIGEELADVLYWVLLMGHDFNIDVLAALEDKIKKNEAKYPVEKAKGRHTKYTKL</sequence>
<dbReference type="AlphaFoldDB" id="A0A1G2DH71"/>
<accession>A0A1G2DH71</accession>
<proteinExistence type="predicted"/>
<keyword evidence="1" id="KW-0378">Hydrolase</keyword>
<dbReference type="SUPFAM" id="SSF101386">
    <property type="entry name" value="all-alpha NTP pyrophosphatases"/>
    <property type="match status" value="1"/>
</dbReference>
<dbReference type="STRING" id="1798665.A2942_00955"/>
<dbReference type="GO" id="GO:0047429">
    <property type="term" value="F:nucleoside triphosphate diphosphatase activity"/>
    <property type="evidence" value="ECO:0007669"/>
    <property type="project" value="InterPro"/>
</dbReference>
<gene>
    <name evidence="1" type="ORF">A2942_00955</name>
</gene>
<dbReference type="PIRSF" id="PIRSF029826">
    <property type="entry name" value="UCP029826_pph"/>
    <property type="match status" value="1"/>
</dbReference>
<evidence type="ECO:0000313" key="2">
    <source>
        <dbReference type="Proteomes" id="UP000178534"/>
    </source>
</evidence>
<dbReference type="Gene3D" id="1.10.287.1080">
    <property type="entry name" value="MazG-like"/>
    <property type="match status" value="1"/>
</dbReference>
<dbReference type="InterPro" id="IPR052555">
    <property type="entry name" value="dCTP_Pyrophosphatase"/>
</dbReference>
<dbReference type="InterPro" id="IPR025984">
    <property type="entry name" value="DCTPP"/>
</dbReference>